<dbReference type="InterPro" id="IPR041677">
    <property type="entry name" value="DNA2/NAM7_AAA_11"/>
</dbReference>
<dbReference type="PANTHER" id="PTHR10887">
    <property type="entry name" value="DNA2/NAM7 HELICASE FAMILY"/>
    <property type="match status" value="1"/>
</dbReference>
<dbReference type="FunFam" id="3.40.50.300:FF:000326">
    <property type="entry name" value="P-loop containing nucleoside triphosphate hydrolase"/>
    <property type="match status" value="1"/>
</dbReference>
<dbReference type="Pfam" id="PF20073">
    <property type="entry name" value="DUF6469"/>
    <property type="match status" value="1"/>
</dbReference>
<keyword evidence="3" id="KW-0347">Helicase</keyword>
<keyword evidence="2" id="KW-0378">Hydrolase</keyword>
<evidence type="ECO:0000259" key="6">
    <source>
        <dbReference type="Pfam" id="PF13087"/>
    </source>
</evidence>
<sequence length="929" mass="104019">STLSSFGGAGRSEGPSARSALETLGFGGMEGKRPRLPADILDVVFSWSLDDIFNDELYADKVKEIPLTFQSVGQYMGSFMYPLLEETRVALRESMGAIGDAPFAEIVAVKEAEPFGEKSYDVKVQPWRNESFSCGNEIYKPSPGDVFLLTNVRPAGPSDLYQNGGTYMLSSISGVENDGDSLTDFRLRASKTIGVSDGMDRPLFAVFLLNITASSHIWRALGTGDINAGNLDIIREILCNDASVSNVGGVCDICSHEDLNDDWASRCPELNSLQVQAICASVREMHCDHRSSVKLIWGPPGTGKTKVISELLGLLFTMNCKVLTCTSSCITVLEVASQLLNFIKRNCWKGTVDESSFCPLGDIILLGKRNHLKVADDSNICDIFLDNRVERLEECLAPLGWGHCITSMIEFLEDCISQYGINVEDGKCKQNQETEDEKTKEHEENKGTTTFLHFVEKRFVTIASSIRRFAAYMCTHLPSNIVSGHNFDSMMSLLNLLENFESLLSQADAVGSELEEIFSTSDDASDLTFPEMDEGGHNMCPLSILLRRTRRRCLHILRSLQHSFNLPRCSDRKGIRDLCLHSASIILCTTCYSFELLGKKPFNFLIIDEASQLKECESVIPLQLLGIRHAILLGDESQLPATIKSKIAEEAKFPRSLFERLSSLGHPRHMLRLQYRMHPSISSFPNDYFYSGQLLDSPKVKCKSYEKRYIPGRMYGPYSFINVADGREEFDDCRKNLKNMVEVAVVVQIVQRVFKGLSSFLPTARNAVKEKINIGIISPYRAQVAAIHEKLSRYYDIDKDIAVEVRSVDGFQGSEEDIIIISTVRSNVDESVGFHLSPQRLNVALTRARHCLWIIGNAETLIRSYSFWETLVQNAKDRGCFFNADEDRILAKTILNVKNELNEIGDLLKEDSVLFRTARWKVHSCFVCI</sequence>
<dbReference type="PANTHER" id="PTHR10887:SF515">
    <property type="entry name" value="P-LOOP CONTAINING NUCLEOSIDE TRIPHOSPHATE HYDROLASES SUPERFAMILY PROTEIN"/>
    <property type="match status" value="1"/>
</dbReference>
<dbReference type="Pfam" id="PF13087">
    <property type="entry name" value="AAA_12"/>
    <property type="match status" value="1"/>
</dbReference>
<evidence type="ECO:0000256" key="3">
    <source>
        <dbReference type="ARBA" id="ARBA00022806"/>
    </source>
</evidence>
<keyword evidence="4" id="KW-0067">ATP-binding</keyword>
<feature type="domain" description="DNA2/NAM7 helicase-like C-terminal" evidence="6">
    <location>
        <begin position="655"/>
        <end position="858"/>
    </location>
</feature>
<dbReference type="InterPro" id="IPR041679">
    <property type="entry name" value="DNA2/NAM7-like_C"/>
</dbReference>
<dbReference type="OrthoDB" id="3156807at2759"/>
<evidence type="ECO:0000256" key="4">
    <source>
        <dbReference type="ARBA" id="ARBA00022840"/>
    </source>
</evidence>
<dbReference type="Gene3D" id="3.40.50.300">
    <property type="entry name" value="P-loop containing nucleotide triphosphate hydrolases"/>
    <property type="match status" value="2"/>
</dbReference>
<evidence type="ECO:0000313" key="9">
    <source>
        <dbReference type="Proteomes" id="UP000652761"/>
    </source>
</evidence>
<dbReference type="InterPro" id="IPR047187">
    <property type="entry name" value="SF1_C_Upf1"/>
</dbReference>
<feature type="non-terminal residue" evidence="8">
    <location>
        <position position="929"/>
    </location>
</feature>
<dbReference type="InterPro" id="IPR027417">
    <property type="entry name" value="P-loop_NTPase"/>
</dbReference>
<evidence type="ECO:0000259" key="5">
    <source>
        <dbReference type="Pfam" id="PF13086"/>
    </source>
</evidence>
<dbReference type="GO" id="GO:0004386">
    <property type="term" value="F:helicase activity"/>
    <property type="evidence" value="ECO:0007669"/>
    <property type="project" value="UniProtKB-KW"/>
</dbReference>
<evidence type="ECO:0000313" key="8">
    <source>
        <dbReference type="EMBL" id="MQM02508.1"/>
    </source>
</evidence>
<dbReference type="InterPro" id="IPR045529">
    <property type="entry name" value="DUF6469"/>
</dbReference>
<evidence type="ECO:0000256" key="1">
    <source>
        <dbReference type="ARBA" id="ARBA00022741"/>
    </source>
</evidence>
<evidence type="ECO:0000256" key="2">
    <source>
        <dbReference type="ARBA" id="ARBA00022801"/>
    </source>
</evidence>
<dbReference type="GO" id="GO:0005694">
    <property type="term" value="C:chromosome"/>
    <property type="evidence" value="ECO:0007669"/>
    <property type="project" value="UniProtKB-ARBA"/>
</dbReference>
<dbReference type="InterPro" id="IPR045055">
    <property type="entry name" value="DNA2/NAM7-like"/>
</dbReference>
<dbReference type="SUPFAM" id="SSF52540">
    <property type="entry name" value="P-loop containing nucleoside triphosphate hydrolases"/>
    <property type="match status" value="1"/>
</dbReference>
<dbReference type="EMBL" id="NMUH01002865">
    <property type="protein sequence ID" value="MQM02508.1"/>
    <property type="molecule type" value="Genomic_DNA"/>
</dbReference>
<name>A0A843W663_COLES</name>
<gene>
    <name evidence="8" type="ORF">Taro_035274</name>
</gene>
<protein>
    <submittedName>
        <fullName evidence="8">Uncharacterized protein</fullName>
    </submittedName>
</protein>
<dbReference type="Pfam" id="PF13086">
    <property type="entry name" value="AAA_11"/>
    <property type="match status" value="1"/>
</dbReference>
<dbReference type="Proteomes" id="UP000652761">
    <property type="component" value="Unassembled WGS sequence"/>
</dbReference>
<comment type="caution">
    <text evidence="8">The sequence shown here is derived from an EMBL/GenBank/DDBJ whole genome shotgun (WGS) entry which is preliminary data.</text>
</comment>
<evidence type="ECO:0000259" key="7">
    <source>
        <dbReference type="Pfam" id="PF20073"/>
    </source>
</evidence>
<keyword evidence="1" id="KW-0547">Nucleotide-binding</keyword>
<accession>A0A843W663</accession>
<feature type="domain" description="DUF6469" evidence="7">
    <location>
        <begin position="102"/>
        <end position="222"/>
    </location>
</feature>
<keyword evidence="9" id="KW-1185">Reference proteome</keyword>
<organism evidence="8 9">
    <name type="scientific">Colocasia esculenta</name>
    <name type="common">Wild taro</name>
    <name type="synonym">Arum esculentum</name>
    <dbReference type="NCBI Taxonomy" id="4460"/>
    <lineage>
        <taxon>Eukaryota</taxon>
        <taxon>Viridiplantae</taxon>
        <taxon>Streptophyta</taxon>
        <taxon>Embryophyta</taxon>
        <taxon>Tracheophyta</taxon>
        <taxon>Spermatophyta</taxon>
        <taxon>Magnoliopsida</taxon>
        <taxon>Liliopsida</taxon>
        <taxon>Araceae</taxon>
        <taxon>Aroideae</taxon>
        <taxon>Colocasieae</taxon>
        <taxon>Colocasia</taxon>
    </lineage>
</organism>
<proteinExistence type="predicted"/>
<reference evidence="8" key="1">
    <citation type="submission" date="2017-07" db="EMBL/GenBank/DDBJ databases">
        <title>Taro Niue Genome Assembly and Annotation.</title>
        <authorList>
            <person name="Atibalentja N."/>
            <person name="Keating K."/>
            <person name="Fields C.J."/>
        </authorList>
    </citation>
    <scope>NUCLEOTIDE SEQUENCE</scope>
    <source>
        <strain evidence="8">Niue_2</strain>
        <tissue evidence="8">Leaf</tissue>
    </source>
</reference>
<feature type="domain" description="DNA2/NAM7 helicase helicase" evidence="5">
    <location>
        <begin position="270"/>
        <end position="646"/>
    </location>
</feature>
<dbReference type="GO" id="GO:0005524">
    <property type="term" value="F:ATP binding"/>
    <property type="evidence" value="ECO:0007669"/>
    <property type="project" value="UniProtKB-KW"/>
</dbReference>
<dbReference type="CDD" id="cd18808">
    <property type="entry name" value="SF1_C_Upf1"/>
    <property type="match status" value="1"/>
</dbReference>
<dbReference type="GO" id="GO:0016787">
    <property type="term" value="F:hydrolase activity"/>
    <property type="evidence" value="ECO:0007669"/>
    <property type="project" value="UniProtKB-KW"/>
</dbReference>
<dbReference type="AlphaFoldDB" id="A0A843W663"/>